<gene>
    <name evidence="2" type="ORF">G6F64_002624</name>
</gene>
<dbReference type="EMBL" id="JAANQT010000234">
    <property type="protein sequence ID" value="KAG1312947.1"/>
    <property type="molecule type" value="Genomic_DNA"/>
</dbReference>
<proteinExistence type="predicted"/>
<keyword evidence="1" id="KW-0175">Coiled coil</keyword>
<dbReference type="Proteomes" id="UP000716291">
    <property type="component" value="Unassembled WGS sequence"/>
</dbReference>
<organism evidence="2 3">
    <name type="scientific">Rhizopus oryzae</name>
    <name type="common">Mucormycosis agent</name>
    <name type="synonym">Rhizopus arrhizus var. delemar</name>
    <dbReference type="NCBI Taxonomy" id="64495"/>
    <lineage>
        <taxon>Eukaryota</taxon>
        <taxon>Fungi</taxon>
        <taxon>Fungi incertae sedis</taxon>
        <taxon>Mucoromycota</taxon>
        <taxon>Mucoromycotina</taxon>
        <taxon>Mucoromycetes</taxon>
        <taxon>Mucorales</taxon>
        <taxon>Mucorineae</taxon>
        <taxon>Rhizopodaceae</taxon>
        <taxon>Rhizopus</taxon>
    </lineage>
</organism>
<keyword evidence="3" id="KW-1185">Reference proteome</keyword>
<comment type="caution">
    <text evidence="2">The sequence shown here is derived from an EMBL/GenBank/DDBJ whole genome shotgun (WGS) entry which is preliminary data.</text>
</comment>
<evidence type="ECO:0000313" key="3">
    <source>
        <dbReference type="Proteomes" id="UP000716291"/>
    </source>
</evidence>
<evidence type="ECO:0000313" key="2">
    <source>
        <dbReference type="EMBL" id="KAG1312947.1"/>
    </source>
</evidence>
<accession>A0A9P7BVI0</accession>
<evidence type="ECO:0000256" key="1">
    <source>
        <dbReference type="SAM" id="Coils"/>
    </source>
</evidence>
<name>A0A9P7BVI0_RHIOR</name>
<feature type="coiled-coil region" evidence="1">
    <location>
        <begin position="5"/>
        <end position="32"/>
    </location>
</feature>
<protein>
    <submittedName>
        <fullName evidence="2">Uncharacterized protein</fullName>
    </submittedName>
</protein>
<sequence length="140" mass="15843">MQLQLQQLHADLTVARAEIRNLQQENASLRKRLTWKPQTTDTSPCPSGRTTSSVFSTLPHNPLIPSKRPPSPNNTFLLCLRFLSLNVMLPNLAQLQLPGNYLHLLNKLTLKSSMYLLDAAFLYNQCALTFVDYTSTPVEF</sequence>
<dbReference type="AlphaFoldDB" id="A0A9P7BVI0"/>
<reference evidence="2" key="1">
    <citation type="journal article" date="2020" name="Microb. Genom.">
        <title>Genetic diversity of clinical and environmental Mucorales isolates obtained from an investigation of mucormycosis cases among solid organ transplant recipients.</title>
        <authorList>
            <person name="Nguyen M.H."/>
            <person name="Kaul D."/>
            <person name="Muto C."/>
            <person name="Cheng S.J."/>
            <person name="Richter R.A."/>
            <person name="Bruno V.M."/>
            <person name="Liu G."/>
            <person name="Beyhan S."/>
            <person name="Sundermann A.J."/>
            <person name="Mounaud S."/>
            <person name="Pasculle A.W."/>
            <person name="Nierman W.C."/>
            <person name="Driscoll E."/>
            <person name="Cumbie R."/>
            <person name="Clancy C.J."/>
            <person name="Dupont C.L."/>
        </authorList>
    </citation>
    <scope>NUCLEOTIDE SEQUENCE</scope>
    <source>
        <strain evidence="2">GL11</strain>
    </source>
</reference>